<evidence type="ECO:0000256" key="3">
    <source>
        <dbReference type="ARBA" id="ARBA00022576"/>
    </source>
</evidence>
<proteinExistence type="inferred from homology"/>
<dbReference type="PRINTS" id="PR00753">
    <property type="entry name" value="ACCSYNTHASE"/>
</dbReference>
<dbReference type="Proteomes" id="UP000283619">
    <property type="component" value="Unassembled WGS sequence"/>
</dbReference>
<dbReference type="Pfam" id="PF00155">
    <property type="entry name" value="Aminotran_1_2"/>
    <property type="match status" value="1"/>
</dbReference>
<dbReference type="Gene3D" id="3.40.640.10">
    <property type="entry name" value="Type I PLP-dependent aspartate aminotransferase-like (Major domain)"/>
    <property type="match status" value="1"/>
</dbReference>
<accession>A0A423P061</accession>
<dbReference type="EMBL" id="MOBZ01000019">
    <property type="protein sequence ID" value="ROO04095.1"/>
    <property type="molecule type" value="Genomic_DNA"/>
</dbReference>
<dbReference type="AlphaFoldDB" id="A0A423P061"/>
<keyword evidence="4" id="KW-0808">Transferase</keyword>
<protein>
    <recommendedName>
        <fullName evidence="6">Aminotransferase class I/classII large domain-containing protein</fullName>
    </recommendedName>
</protein>
<sequence length="375" mass="41652">MLNPSQKLSQVLSKSPQMGDLIQMHDGEFNLEVPQEISRATINALTNGYTGYCDLTGVESLKKSLIEGCFHKHSKLYDPAEILVSNGSSQALFMLMKCILSKGDEVLIPNPCWPAYISYIELNDGIAVDYEMGTKRIDIAEIRKLVTSKTRALIINSPHNPTGSVLSRQEILELVLLSQEFGFLLISDEAYEGIVFGSSEHVSPLDLMVDTSLLVVTRTFSKLFSMSGFRIGYMFADRNIINRCSTLQGVMTDNACTFAQHGALAATALPKNILKTRVDELQRRAYYCHQLLSTTFDIVMPQGGFFLFPNISRILGANWDSDAQFVDDLLNVKSVSTTPGSSYGMKDHIRISIASVNEAEIKEACGRIVDFVHRR</sequence>
<dbReference type="InterPro" id="IPR015421">
    <property type="entry name" value="PyrdxlP-dep_Trfase_major"/>
</dbReference>
<dbReference type="InterPro" id="IPR015424">
    <property type="entry name" value="PyrdxlP-dep_Trfase"/>
</dbReference>
<dbReference type="GO" id="GO:0030170">
    <property type="term" value="F:pyridoxal phosphate binding"/>
    <property type="evidence" value="ECO:0007669"/>
    <property type="project" value="InterPro"/>
</dbReference>
<keyword evidence="3" id="KW-0032">Aminotransferase</keyword>
<evidence type="ECO:0000313" key="7">
    <source>
        <dbReference type="EMBL" id="ROO04095.1"/>
    </source>
</evidence>
<gene>
    <name evidence="7" type="ORF">BK673_23265</name>
</gene>
<evidence type="ECO:0000256" key="5">
    <source>
        <dbReference type="ARBA" id="ARBA00022898"/>
    </source>
</evidence>
<keyword evidence="5" id="KW-0663">Pyridoxal phosphate</keyword>
<dbReference type="InterPro" id="IPR004839">
    <property type="entry name" value="Aminotransferase_I/II_large"/>
</dbReference>
<evidence type="ECO:0000313" key="8">
    <source>
        <dbReference type="Proteomes" id="UP000283619"/>
    </source>
</evidence>
<evidence type="ECO:0000259" key="6">
    <source>
        <dbReference type="Pfam" id="PF00155"/>
    </source>
</evidence>
<dbReference type="CDD" id="cd00609">
    <property type="entry name" value="AAT_like"/>
    <property type="match status" value="1"/>
</dbReference>
<comment type="caution">
    <text evidence="7">The sequence shown here is derived from an EMBL/GenBank/DDBJ whole genome shotgun (WGS) entry which is preliminary data.</text>
</comment>
<dbReference type="GO" id="GO:0006520">
    <property type="term" value="P:amino acid metabolic process"/>
    <property type="evidence" value="ECO:0007669"/>
    <property type="project" value="InterPro"/>
</dbReference>
<reference evidence="7 8" key="1">
    <citation type="submission" date="2016-10" db="EMBL/GenBank/DDBJ databases">
        <title>Comparative genome analysis of multiple Pseudomonas spp. focuses on biocontrol and plant growth promoting traits.</title>
        <authorList>
            <person name="Tao X.-Y."/>
            <person name="Taylor C.G."/>
        </authorList>
    </citation>
    <scope>NUCLEOTIDE SEQUENCE [LARGE SCALE GENOMIC DNA]</scope>
    <source>
        <strain evidence="7 8">36G2</strain>
    </source>
</reference>
<name>A0A423P061_PSEFL</name>
<dbReference type="PANTHER" id="PTHR46383">
    <property type="entry name" value="ASPARTATE AMINOTRANSFERASE"/>
    <property type="match status" value="1"/>
</dbReference>
<comment type="similarity">
    <text evidence="2">Belongs to the class-I pyridoxal-phosphate-dependent aminotransferase family.</text>
</comment>
<evidence type="ECO:0000256" key="2">
    <source>
        <dbReference type="ARBA" id="ARBA00007441"/>
    </source>
</evidence>
<dbReference type="SUPFAM" id="SSF53383">
    <property type="entry name" value="PLP-dependent transferases"/>
    <property type="match status" value="1"/>
</dbReference>
<dbReference type="Gene3D" id="3.90.1150.10">
    <property type="entry name" value="Aspartate Aminotransferase, domain 1"/>
    <property type="match status" value="1"/>
</dbReference>
<dbReference type="GO" id="GO:0008483">
    <property type="term" value="F:transaminase activity"/>
    <property type="evidence" value="ECO:0007669"/>
    <property type="project" value="UniProtKB-KW"/>
</dbReference>
<organism evidence="7 8">
    <name type="scientific">Pseudomonas fluorescens</name>
    <dbReference type="NCBI Taxonomy" id="294"/>
    <lineage>
        <taxon>Bacteria</taxon>
        <taxon>Pseudomonadati</taxon>
        <taxon>Pseudomonadota</taxon>
        <taxon>Gammaproteobacteria</taxon>
        <taxon>Pseudomonadales</taxon>
        <taxon>Pseudomonadaceae</taxon>
        <taxon>Pseudomonas</taxon>
    </lineage>
</organism>
<dbReference type="InterPro" id="IPR015422">
    <property type="entry name" value="PyrdxlP-dep_Trfase_small"/>
</dbReference>
<comment type="cofactor">
    <cofactor evidence="1">
        <name>pyridoxal 5'-phosphate</name>
        <dbReference type="ChEBI" id="CHEBI:597326"/>
    </cofactor>
</comment>
<feature type="domain" description="Aminotransferase class I/classII large" evidence="6">
    <location>
        <begin position="21"/>
        <end position="368"/>
    </location>
</feature>
<evidence type="ECO:0000256" key="4">
    <source>
        <dbReference type="ARBA" id="ARBA00022679"/>
    </source>
</evidence>
<evidence type="ECO:0000256" key="1">
    <source>
        <dbReference type="ARBA" id="ARBA00001933"/>
    </source>
</evidence>
<dbReference type="InterPro" id="IPR050596">
    <property type="entry name" value="AspAT/PAT-like"/>
</dbReference>